<reference evidence="2 3" key="1">
    <citation type="submission" date="2019-11" db="EMBL/GenBank/DDBJ databases">
        <title>Pseudooceanicola pacifica sp. nov., isolated from deep-sea sediment of the Pacific Ocean.</title>
        <authorList>
            <person name="Lyu L."/>
        </authorList>
    </citation>
    <scope>NUCLEOTIDE SEQUENCE [LARGE SCALE GENOMIC DNA]</scope>
    <source>
        <strain evidence="2 3">216_PA32_1</strain>
    </source>
</reference>
<dbReference type="CDD" id="cd00829">
    <property type="entry name" value="SCP-x_thiolase"/>
    <property type="match status" value="1"/>
</dbReference>
<dbReference type="InterPro" id="IPR002155">
    <property type="entry name" value="Thiolase"/>
</dbReference>
<dbReference type="AlphaFoldDB" id="A0A844W2M8"/>
<dbReference type="Pfam" id="PF22691">
    <property type="entry name" value="Thiolase_C_1"/>
    <property type="match status" value="1"/>
</dbReference>
<accession>A0A844W2M8</accession>
<dbReference type="InterPro" id="IPR055140">
    <property type="entry name" value="Thiolase_C_2"/>
</dbReference>
<dbReference type="GO" id="GO:0003988">
    <property type="term" value="F:acetyl-CoA C-acyltransferase activity"/>
    <property type="evidence" value="ECO:0007669"/>
    <property type="project" value="UniProtKB-ARBA"/>
</dbReference>
<evidence type="ECO:0000313" key="2">
    <source>
        <dbReference type="EMBL" id="MWB77345.1"/>
    </source>
</evidence>
<dbReference type="PIRSF" id="PIRSF000429">
    <property type="entry name" value="Ac-CoA_Ac_transf"/>
    <property type="match status" value="1"/>
</dbReference>
<dbReference type="RefSeq" id="WP_160381605.1">
    <property type="nucleotide sequence ID" value="NZ_WNXQ01000002.1"/>
</dbReference>
<keyword evidence="3" id="KW-1185">Reference proteome</keyword>
<dbReference type="SUPFAM" id="SSF53901">
    <property type="entry name" value="Thiolase-like"/>
    <property type="match status" value="1"/>
</dbReference>
<evidence type="ECO:0000313" key="3">
    <source>
        <dbReference type="Proteomes" id="UP000443843"/>
    </source>
</evidence>
<comment type="caution">
    <text evidence="2">The sequence shown here is derived from an EMBL/GenBank/DDBJ whole genome shotgun (WGS) entry which is preliminary data.</text>
</comment>
<dbReference type="PANTHER" id="PTHR42870">
    <property type="entry name" value="ACETYL-COA C-ACETYLTRANSFERASE"/>
    <property type="match status" value="1"/>
</dbReference>
<dbReference type="Proteomes" id="UP000443843">
    <property type="component" value="Unassembled WGS sequence"/>
</dbReference>
<dbReference type="EMBL" id="WNXQ01000002">
    <property type="protein sequence ID" value="MWB77345.1"/>
    <property type="molecule type" value="Genomic_DNA"/>
</dbReference>
<name>A0A844W2M8_9RHOB</name>
<evidence type="ECO:0000259" key="1">
    <source>
        <dbReference type="Pfam" id="PF22691"/>
    </source>
</evidence>
<feature type="domain" description="Thiolase C-terminal" evidence="1">
    <location>
        <begin position="240"/>
        <end position="375"/>
    </location>
</feature>
<gene>
    <name evidence="2" type="ORF">GLS40_04845</name>
</gene>
<organism evidence="2 3">
    <name type="scientific">Pseudooceanicola pacificus</name>
    <dbReference type="NCBI Taxonomy" id="2676438"/>
    <lineage>
        <taxon>Bacteria</taxon>
        <taxon>Pseudomonadati</taxon>
        <taxon>Pseudomonadota</taxon>
        <taxon>Alphaproteobacteria</taxon>
        <taxon>Rhodobacterales</taxon>
        <taxon>Paracoccaceae</taxon>
        <taxon>Pseudooceanicola</taxon>
    </lineage>
</organism>
<dbReference type="InterPro" id="IPR016039">
    <property type="entry name" value="Thiolase-like"/>
</dbReference>
<sequence>MTLSGTCVIAGIGATAFGKHPGRSSVSLNVEAIRAALSDARVDKDRVDALFVKPPTSDFQMLYTVKVASALGIQPRMGGAWDQGGAANATLISIACMAIEAGQIDIAVVSFADNPRTGNAAVYARPRGDDSLYGWFGTLPGYAMIMQRHIGEFRTPPEAFGAIAMAARNHGVRNPKAQVRNPLNMDDYLAADPLVAPLRRDDCTLISDGGGAVVIMSAKKAAELGVDAPVPILGWGYGQTFYEVAYRRDMTSTMAQTSGATALKMAGLTPQDVDCVQIYDCFTIAALMTLEDYGFCQKGQAADFVKDGALMQDGALPFNTSGGLLSETGMPGMQLIHEGVRQMRGTSVNQVKGAGNVVISNQGGVMQTHSTLVLGQ</sequence>
<dbReference type="PANTHER" id="PTHR42870:SF1">
    <property type="entry name" value="NON-SPECIFIC LIPID-TRANSFER PROTEIN-LIKE 2"/>
    <property type="match status" value="1"/>
</dbReference>
<protein>
    <submittedName>
        <fullName evidence="2">Thiolase family protein</fullName>
    </submittedName>
</protein>
<proteinExistence type="predicted"/>
<dbReference type="Gene3D" id="3.40.47.10">
    <property type="match status" value="1"/>
</dbReference>